<keyword evidence="8" id="KW-0131">Cell cycle</keyword>
<keyword evidence="9" id="KW-0012">Acyltransferase</keyword>
<dbReference type="OrthoDB" id="428854at2759"/>
<feature type="region of interest" description="Disordered" evidence="11">
    <location>
        <begin position="427"/>
        <end position="465"/>
    </location>
</feature>
<dbReference type="AlphaFoldDB" id="H9GH75"/>
<dbReference type="HOGENOM" id="CLU_031546_1_0_1"/>
<evidence type="ECO:0000256" key="8">
    <source>
        <dbReference type="ARBA" id="ARBA00023306"/>
    </source>
</evidence>
<dbReference type="GO" id="GO:0008270">
    <property type="term" value="F:zinc ion binding"/>
    <property type="evidence" value="ECO:0007669"/>
    <property type="project" value="UniProtKB-KW"/>
</dbReference>
<feature type="compositionally biased region" description="Basic and acidic residues" evidence="11">
    <location>
        <begin position="290"/>
        <end position="300"/>
    </location>
</feature>
<feature type="domain" description="N-acetyltransferase ESCO zinc-finger" evidence="12">
    <location>
        <begin position="474"/>
        <end position="513"/>
    </location>
</feature>
<dbReference type="CTD" id="157570"/>
<evidence type="ECO:0000259" key="12">
    <source>
        <dbReference type="Pfam" id="PF13878"/>
    </source>
</evidence>
<gene>
    <name evidence="14" type="primary">esco2</name>
</gene>
<dbReference type="Bgee" id="ENSACAG00000011116">
    <property type="expression patterns" value="Expressed in hindlimb bud and 8 other cell types or tissues"/>
</dbReference>
<evidence type="ECO:0000256" key="4">
    <source>
        <dbReference type="ARBA" id="ARBA00022723"/>
    </source>
</evidence>
<dbReference type="Proteomes" id="UP000001646">
    <property type="component" value="Unplaced"/>
</dbReference>
<dbReference type="Pfam" id="PF13878">
    <property type="entry name" value="zf-C2H2_3"/>
    <property type="match status" value="1"/>
</dbReference>
<keyword evidence="4" id="KW-0479">Metal-binding</keyword>
<feature type="compositionally biased region" description="Polar residues" evidence="11">
    <location>
        <begin position="341"/>
        <end position="364"/>
    </location>
</feature>
<reference evidence="14" key="2">
    <citation type="submission" date="2025-08" db="UniProtKB">
        <authorList>
            <consortium name="Ensembl"/>
        </authorList>
    </citation>
    <scope>IDENTIFICATION</scope>
</reference>
<dbReference type="GO" id="GO:0000785">
    <property type="term" value="C:chromatin"/>
    <property type="evidence" value="ECO:0000318"/>
    <property type="project" value="GO_Central"/>
</dbReference>
<keyword evidence="3" id="KW-0808">Transferase</keyword>
<comment type="similarity">
    <text evidence="2">Belongs to the acetyltransferase family. ECO subfamily.</text>
</comment>
<dbReference type="InterPro" id="IPR028005">
    <property type="entry name" value="AcTrfase_ESCO_Znf_dom"/>
</dbReference>
<sequence length="704" mass="78506">MHFVYFNSVVFYFHVASSHKERHFTEDMAAVTPRKRKRSSDGLQLTHGNPVKKLMMEFTQGLPAVKVFWDQDCASPIKQTSAFLDNDKENSFLPQRSATSQKLDISPLQTANVPQRRQTVFPQTTSPESGTKCSSVVPAGSFYNKGKQFLNILERKLANESQPLGLRNDSGDLPVTSKTETAQVKMPTARMPSSKTYKRPAASKQPKALPKNTKKAKLEISHPKPVEGKENANCPTEKKIEGSFKVLSMKFKPTLKLQTGAAFFTTGKKGSSASKKGLSSPLSSPSVSKAEVKEKPESLLKRSKLTLPTKNKPTEAGRKGNCATEIEKEEKPNHVRKDEVQAQSTSQNLENVSESSLLDTEPQTPQSVGLKVLDLKEIEATNQDLEEMPKQSPIAVNKDENTSSTKPSIESRQVSALAYSAHPLCSTPFSNKKRSRTHPDEQPILDVGPGVQNIPAIPRTSKKSKELSKGLKDQMVIDAGQKHFGATVCKSCGMVYSAANPEDEAHHIQYHQRLLEGIKYVNWKNEHVAAEFWDGKIVLIRQSDPKYATKKAEDVRQLVDSELGFKQVVLTCPTQIQTYLFVSNEKKIIGCLIAEPVRRAFRVLSEPTTELDSPNKSGLEPQRVWCCSTEPENVFCGISRIWVFSLMRRKRVASRMVDVLRRTFCFGSYLSTDEIAFSDPTPDGKVFAIKYCQTPNFLVYNFLS</sequence>
<dbReference type="Pfam" id="PF13880">
    <property type="entry name" value="Acetyltransf_13"/>
    <property type="match status" value="1"/>
</dbReference>
<dbReference type="GO" id="GO:0005634">
    <property type="term" value="C:nucleus"/>
    <property type="evidence" value="ECO:0000318"/>
    <property type="project" value="GO_Central"/>
</dbReference>
<evidence type="ECO:0000256" key="1">
    <source>
        <dbReference type="ARBA" id="ARBA00004123"/>
    </source>
</evidence>
<dbReference type="GeneTree" id="ENSGT00940000158598"/>
<feature type="region of interest" description="Disordered" evidence="11">
    <location>
        <begin position="182"/>
        <end position="217"/>
    </location>
</feature>
<evidence type="ECO:0000256" key="11">
    <source>
        <dbReference type="SAM" id="MobiDB-lite"/>
    </source>
</evidence>
<feature type="region of interest" description="Disordered" evidence="11">
    <location>
        <begin position="388"/>
        <end position="410"/>
    </location>
</feature>
<evidence type="ECO:0000256" key="9">
    <source>
        <dbReference type="ARBA" id="ARBA00023315"/>
    </source>
</evidence>
<reference evidence="14" key="1">
    <citation type="submission" date="2009-12" db="EMBL/GenBank/DDBJ databases">
        <title>The Genome Sequence of Anolis carolinensis (Green Anole Lizard).</title>
        <authorList>
            <consortium name="The Genome Sequencing Platform"/>
            <person name="Di Palma F."/>
            <person name="Alfoldi J."/>
            <person name="Heiman D."/>
            <person name="Young S."/>
            <person name="Grabherr M."/>
            <person name="Johnson J."/>
            <person name="Lander E.S."/>
            <person name="Lindblad-Toh K."/>
        </authorList>
    </citation>
    <scope>NUCLEOTIDE SEQUENCE [LARGE SCALE GENOMIC DNA]</scope>
    <source>
        <strain evidence="14">JBL SC #1</strain>
    </source>
</reference>
<accession>H9GH75</accession>
<evidence type="ECO:0000313" key="14">
    <source>
        <dbReference type="Ensembl" id="ENSACAP00000010915.3"/>
    </source>
</evidence>
<evidence type="ECO:0000313" key="15">
    <source>
        <dbReference type="Proteomes" id="UP000001646"/>
    </source>
</evidence>
<dbReference type="GeneID" id="100559293"/>
<dbReference type="Ensembl" id="ENSACAT00000011142.3">
    <property type="protein sequence ID" value="ENSACAP00000010915.3"/>
    <property type="gene ID" value="ENSACAG00000011116.4"/>
</dbReference>
<evidence type="ECO:0000256" key="5">
    <source>
        <dbReference type="ARBA" id="ARBA00022771"/>
    </source>
</evidence>
<keyword evidence="7" id="KW-0539">Nucleus</keyword>
<proteinExistence type="inferred from homology"/>
<dbReference type="GO" id="GO:0061733">
    <property type="term" value="F:protein-lysine-acetyltransferase activity"/>
    <property type="evidence" value="ECO:0000318"/>
    <property type="project" value="GO_Central"/>
</dbReference>
<keyword evidence="15" id="KW-1185">Reference proteome</keyword>
<keyword evidence="5" id="KW-0863">Zinc-finger</keyword>
<evidence type="ECO:0000259" key="13">
    <source>
        <dbReference type="Pfam" id="PF13880"/>
    </source>
</evidence>
<dbReference type="PANTHER" id="PTHR45884">
    <property type="entry name" value="N-ACETYLTRANSFERASE ECO"/>
    <property type="match status" value="1"/>
</dbReference>
<reference evidence="14" key="3">
    <citation type="submission" date="2025-09" db="UniProtKB">
        <authorList>
            <consortium name="Ensembl"/>
        </authorList>
    </citation>
    <scope>IDENTIFICATION</scope>
</reference>
<evidence type="ECO:0008006" key="16">
    <source>
        <dbReference type="Google" id="ProtNLM"/>
    </source>
</evidence>
<evidence type="ECO:0000256" key="10">
    <source>
        <dbReference type="ARBA" id="ARBA00047902"/>
    </source>
</evidence>
<dbReference type="PANTHER" id="PTHR45884:SF3">
    <property type="entry name" value="N-ACETYLTRANSFERASE ESCO2"/>
    <property type="match status" value="1"/>
</dbReference>
<organism evidence="14 15">
    <name type="scientific">Anolis carolinensis</name>
    <name type="common">Green anole</name>
    <name type="synonym">American chameleon</name>
    <dbReference type="NCBI Taxonomy" id="28377"/>
    <lineage>
        <taxon>Eukaryota</taxon>
        <taxon>Metazoa</taxon>
        <taxon>Chordata</taxon>
        <taxon>Craniata</taxon>
        <taxon>Vertebrata</taxon>
        <taxon>Euteleostomi</taxon>
        <taxon>Lepidosauria</taxon>
        <taxon>Squamata</taxon>
        <taxon>Bifurcata</taxon>
        <taxon>Unidentata</taxon>
        <taxon>Episquamata</taxon>
        <taxon>Toxicofera</taxon>
        <taxon>Iguania</taxon>
        <taxon>Dactyloidae</taxon>
        <taxon>Anolis</taxon>
    </lineage>
</organism>
<feature type="compositionally biased region" description="Low complexity" evidence="11">
    <location>
        <begin position="268"/>
        <end position="289"/>
    </location>
</feature>
<protein>
    <recommendedName>
        <fullName evidence="16">Establishment of sister chromatid cohesion N-acetyltransferase 2</fullName>
    </recommendedName>
</protein>
<keyword evidence="6" id="KW-0862">Zinc</keyword>
<name>H9GH75_ANOCA</name>
<evidence type="ECO:0000256" key="2">
    <source>
        <dbReference type="ARBA" id="ARBA00005816"/>
    </source>
</evidence>
<dbReference type="InParanoid" id="H9GH75"/>
<comment type="subcellular location">
    <subcellularLocation>
        <location evidence="1">Nucleus</location>
    </subcellularLocation>
</comment>
<dbReference type="InterPro" id="IPR028009">
    <property type="entry name" value="ESCO_Acetyltransf_dom"/>
</dbReference>
<evidence type="ECO:0000256" key="7">
    <source>
        <dbReference type="ARBA" id="ARBA00023242"/>
    </source>
</evidence>
<feature type="compositionally biased region" description="Basic and acidic residues" evidence="11">
    <location>
        <begin position="325"/>
        <end position="340"/>
    </location>
</feature>
<dbReference type="GO" id="GO:0007064">
    <property type="term" value="P:mitotic sister chromatid cohesion"/>
    <property type="evidence" value="ECO:0000318"/>
    <property type="project" value="GO_Central"/>
</dbReference>
<feature type="region of interest" description="Disordered" evidence="11">
    <location>
        <begin position="266"/>
        <end position="364"/>
    </location>
</feature>
<comment type="catalytic activity">
    <reaction evidence="10">
        <text>L-lysyl-[protein] + acetyl-CoA = N(6)-acetyl-L-lysyl-[protein] + CoA + H(+)</text>
        <dbReference type="Rhea" id="RHEA:45948"/>
        <dbReference type="Rhea" id="RHEA-COMP:9752"/>
        <dbReference type="Rhea" id="RHEA-COMP:10731"/>
        <dbReference type="ChEBI" id="CHEBI:15378"/>
        <dbReference type="ChEBI" id="CHEBI:29969"/>
        <dbReference type="ChEBI" id="CHEBI:57287"/>
        <dbReference type="ChEBI" id="CHEBI:57288"/>
        <dbReference type="ChEBI" id="CHEBI:61930"/>
    </reaction>
</comment>
<evidence type="ECO:0000256" key="6">
    <source>
        <dbReference type="ARBA" id="ARBA00022833"/>
    </source>
</evidence>
<evidence type="ECO:0000256" key="3">
    <source>
        <dbReference type="ARBA" id="ARBA00022679"/>
    </source>
</evidence>
<feature type="domain" description="N-acetyltransferase ESCO acetyl-transferase" evidence="13">
    <location>
        <begin position="633"/>
        <end position="700"/>
    </location>
</feature>